<accession>A0A3B1ALR4</accession>
<evidence type="ECO:0000313" key="3">
    <source>
        <dbReference type="EMBL" id="VAW99239.1"/>
    </source>
</evidence>
<dbReference type="Pfam" id="PF00043">
    <property type="entry name" value="GST_C"/>
    <property type="match status" value="1"/>
</dbReference>
<feature type="domain" description="GST C-terminal" evidence="2">
    <location>
        <begin position="66"/>
        <end position="199"/>
    </location>
</feature>
<dbReference type="AlphaFoldDB" id="A0A3B1ALR4"/>
<dbReference type="EMBL" id="UOFS01000039">
    <property type="protein sequence ID" value="VAW99239.1"/>
    <property type="molecule type" value="Genomic_DNA"/>
</dbReference>
<organism evidence="3">
    <name type="scientific">hydrothermal vent metagenome</name>
    <dbReference type="NCBI Taxonomy" id="652676"/>
    <lineage>
        <taxon>unclassified sequences</taxon>
        <taxon>metagenomes</taxon>
        <taxon>ecological metagenomes</taxon>
    </lineage>
</organism>
<sequence length="201" mass="23490">MAQVANRRSVITLYNDPNCPYSHMVRVVLAEKGISYDSIDISDGETPEDLKDLNPYNEVPTLVDRDLVLYEHQIVMEYLDERFPHPPLMPVDPVLRSQNRIMRYRIFRDWYSLLEKNTAENQKIIRDSLTVIAPIFEQKAFFMSDEFTLVDCALLPLLWRLPSLGIILPAQAQAILDYSEKMFERQAFQTSLSEIERTFRS</sequence>
<dbReference type="PANTHER" id="PTHR43968:SF6">
    <property type="entry name" value="GLUTATHIONE S-TRANSFERASE OMEGA"/>
    <property type="match status" value="1"/>
</dbReference>
<dbReference type="GO" id="GO:0005737">
    <property type="term" value="C:cytoplasm"/>
    <property type="evidence" value="ECO:0007669"/>
    <property type="project" value="TreeGrafter"/>
</dbReference>
<dbReference type="PROSITE" id="PS51354">
    <property type="entry name" value="GLUTAREDOXIN_2"/>
    <property type="match status" value="1"/>
</dbReference>
<gene>
    <name evidence="3" type="ORF">MNBD_GAMMA22-1470</name>
</gene>
<proteinExistence type="predicted"/>
<feature type="domain" description="GST N-terminal" evidence="1">
    <location>
        <begin position="9"/>
        <end position="87"/>
    </location>
</feature>
<dbReference type="SFLD" id="SFLDS00019">
    <property type="entry name" value="Glutathione_Transferase_(cytos"/>
    <property type="match status" value="1"/>
</dbReference>
<dbReference type="SFLD" id="SFLDG00358">
    <property type="entry name" value="Main_(cytGST)"/>
    <property type="match status" value="1"/>
</dbReference>
<dbReference type="PROSITE" id="PS50405">
    <property type="entry name" value="GST_CTER"/>
    <property type="match status" value="1"/>
</dbReference>
<dbReference type="Gene3D" id="3.40.30.10">
    <property type="entry name" value="Glutaredoxin"/>
    <property type="match status" value="1"/>
</dbReference>
<reference evidence="3" key="1">
    <citation type="submission" date="2018-06" db="EMBL/GenBank/DDBJ databases">
        <authorList>
            <person name="Zhirakovskaya E."/>
        </authorList>
    </citation>
    <scope>NUCLEOTIDE SEQUENCE</scope>
</reference>
<dbReference type="PANTHER" id="PTHR43968">
    <property type="match status" value="1"/>
</dbReference>
<dbReference type="SUPFAM" id="SSF52833">
    <property type="entry name" value="Thioredoxin-like"/>
    <property type="match status" value="1"/>
</dbReference>
<protein>
    <submittedName>
        <fullName evidence="3">Stringent starvation protein A</fullName>
    </submittedName>
</protein>
<dbReference type="InterPro" id="IPR010987">
    <property type="entry name" value="Glutathione-S-Trfase_C-like"/>
</dbReference>
<dbReference type="InterPro" id="IPR036249">
    <property type="entry name" value="Thioredoxin-like_sf"/>
</dbReference>
<dbReference type="InterPro" id="IPR050983">
    <property type="entry name" value="GST_Omega/HSP26"/>
</dbReference>
<dbReference type="Pfam" id="PF13409">
    <property type="entry name" value="GST_N_2"/>
    <property type="match status" value="1"/>
</dbReference>
<dbReference type="Gene3D" id="1.20.1050.10">
    <property type="match status" value="1"/>
</dbReference>
<dbReference type="InterPro" id="IPR004046">
    <property type="entry name" value="GST_C"/>
</dbReference>
<dbReference type="InterPro" id="IPR040079">
    <property type="entry name" value="Glutathione_S-Trfase"/>
</dbReference>
<dbReference type="SUPFAM" id="SSF47616">
    <property type="entry name" value="GST C-terminal domain-like"/>
    <property type="match status" value="1"/>
</dbReference>
<evidence type="ECO:0000259" key="1">
    <source>
        <dbReference type="PROSITE" id="PS50404"/>
    </source>
</evidence>
<name>A0A3B1ALR4_9ZZZZ</name>
<dbReference type="PROSITE" id="PS50404">
    <property type="entry name" value="GST_NTER"/>
    <property type="match status" value="1"/>
</dbReference>
<dbReference type="InterPro" id="IPR036282">
    <property type="entry name" value="Glutathione-S-Trfase_C_sf"/>
</dbReference>
<dbReference type="InterPro" id="IPR004045">
    <property type="entry name" value="Glutathione_S-Trfase_N"/>
</dbReference>
<evidence type="ECO:0000259" key="2">
    <source>
        <dbReference type="PROSITE" id="PS50405"/>
    </source>
</evidence>